<keyword evidence="2" id="KW-0723">Serine/threonine-protein kinase</keyword>
<dbReference type="InterPro" id="IPR007822">
    <property type="entry name" value="LANC-like"/>
</dbReference>
<dbReference type="CDD" id="cd04791">
    <property type="entry name" value="LanC_SerThrkinase"/>
    <property type="match status" value="1"/>
</dbReference>
<dbReference type="GO" id="GO:0004674">
    <property type="term" value="F:protein serine/threonine kinase activity"/>
    <property type="evidence" value="ECO:0007669"/>
    <property type="project" value="UniProtKB-KW"/>
</dbReference>
<dbReference type="Pfam" id="PF25816">
    <property type="entry name" value="RamC_N"/>
    <property type="match status" value="1"/>
</dbReference>
<dbReference type="Proteomes" id="UP000572680">
    <property type="component" value="Unassembled WGS sequence"/>
</dbReference>
<dbReference type="Pfam" id="PF00069">
    <property type="entry name" value="Pkinase"/>
    <property type="match status" value="1"/>
</dbReference>
<reference evidence="9 10" key="2">
    <citation type="submission" date="2020-08" db="EMBL/GenBank/DDBJ databases">
        <title>Genomic Encyclopedia of Type Strains, Phase IV (KMG-IV): sequencing the most valuable type-strain genomes for metagenomic binning, comparative biology and taxonomic classification.</title>
        <authorList>
            <person name="Goeker M."/>
        </authorList>
    </citation>
    <scope>NUCLEOTIDE SEQUENCE [LARGE SCALE GENOMIC DNA]</scope>
    <source>
        <strain evidence="9 10">DSM 44197</strain>
    </source>
</reference>
<feature type="domain" description="Protein kinase" evidence="7">
    <location>
        <begin position="225"/>
        <end position="483"/>
    </location>
</feature>
<evidence type="ECO:0000256" key="5">
    <source>
        <dbReference type="ARBA" id="ARBA00022777"/>
    </source>
</evidence>
<dbReference type="GO" id="GO:0005524">
    <property type="term" value="F:ATP binding"/>
    <property type="evidence" value="ECO:0007669"/>
    <property type="project" value="UniProtKB-KW"/>
</dbReference>
<accession>C0MP58</accession>
<dbReference type="SMART" id="SM00220">
    <property type="entry name" value="S_TKc"/>
    <property type="match status" value="1"/>
</dbReference>
<dbReference type="InterPro" id="IPR058053">
    <property type="entry name" value="RamC_C"/>
</dbReference>
<keyword evidence="3" id="KW-0808">Transferase</keyword>
<dbReference type="SMART" id="SM01260">
    <property type="entry name" value="LANC_like"/>
    <property type="match status" value="1"/>
</dbReference>
<dbReference type="PROSITE" id="PS50011">
    <property type="entry name" value="PROTEIN_KINASE_DOM"/>
    <property type="match status" value="1"/>
</dbReference>
<keyword evidence="10" id="KW-1185">Reference proteome</keyword>
<evidence type="ECO:0000313" key="8">
    <source>
        <dbReference type="EMBL" id="CAX48971.1"/>
    </source>
</evidence>
<dbReference type="SUPFAM" id="SSF158745">
    <property type="entry name" value="LanC-like"/>
    <property type="match status" value="1"/>
</dbReference>
<dbReference type="GO" id="GO:0005975">
    <property type="term" value="P:carbohydrate metabolic process"/>
    <property type="evidence" value="ECO:0007669"/>
    <property type="project" value="InterPro"/>
</dbReference>
<dbReference type="InterPro" id="IPR000719">
    <property type="entry name" value="Prot_kinase_dom"/>
</dbReference>
<evidence type="ECO:0000256" key="6">
    <source>
        <dbReference type="ARBA" id="ARBA00022840"/>
    </source>
</evidence>
<dbReference type="InterPro" id="IPR011009">
    <property type="entry name" value="Kinase-like_dom_sf"/>
</dbReference>
<keyword evidence="4" id="KW-0547">Nucleotide-binding</keyword>
<gene>
    <name evidence="8" type="primary">labKC</name>
    <name evidence="9" type="ORF">HNR61_003485</name>
</gene>
<dbReference type="GO" id="GO:0031179">
    <property type="term" value="P:peptide modification"/>
    <property type="evidence" value="ECO:0007669"/>
    <property type="project" value="InterPro"/>
</dbReference>
<dbReference type="EMBL" id="JACJIA010000004">
    <property type="protein sequence ID" value="MBA8951845.1"/>
    <property type="molecule type" value="Genomic_DNA"/>
</dbReference>
<dbReference type="InterPro" id="IPR053524">
    <property type="entry name" value="Aerial_hyphae_peptide-synth"/>
</dbReference>
<dbReference type="Gene3D" id="1.10.510.10">
    <property type="entry name" value="Transferase(Phosphotransferase) domain 1"/>
    <property type="match status" value="1"/>
</dbReference>
<dbReference type="PANTHER" id="PTHR43289:SF6">
    <property type="entry name" value="SERINE_THREONINE-PROTEIN KINASE NEKL-3"/>
    <property type="match status" value="1"/>
</dbReference>
<name>C0MP58_ACTNM</name>
<sequence length="862" mass="95065">MDLRYHAYAMADPVFYDSPSSDTRETDGYSDDLPLPDGWERRRVGVWVMQGHDGLTMPDQGWKIHVSAGLDNAWPVLELVAKYCVEQEMPFKFLRSRRTLLARSSKYAERGGSGKFITIYPADEGALEKTLHELGGMLEGQPGPYILSDLRWRSGPLFVRYGAFKEKFCRDGRGEMVPAIARPDGVLVPDARDPVFRVPAWVEVPGFLREAIDARENGTVEDFPYRIEKALHFSNGGGLYRAVDERTGRRVLVKEARPMAGLDRAEDDAVVRLEREHGLLLRLADLDCIPDLVEYRSWWEHRFLVREYVEGETLTHHMVRRNPMLHYGATPQEVAGYTEWALGVVDRVESALGRLHERGVVFGDLHPGNIIVRDDDSIVFVDFELVAEAEEATHPALGAPGYQAPPDYTGFAIDRYALGCIRLAVFTSLTATLHWDDRKVEQFLDVICESFPLPPDYADRIRRDLARPAPADGAPPIWREPTPATWPDTRAGIAAAILDTATPERADRLFPGDIEQFATSVGGIGFGHGAAGVLWALAEAGAGRFPDHEDWVRDAVARAQRPPPGFYDGVAGVAHVLDRLGRADEARELMEHAPAATGATDNSLYRGLAGIGLNQLHFARVTGEASFAAAAEETAGRVVANLRRKTEGAYRAGLMYGSSGPALFLVRMFEATGDGHWLDEAERALHRELDACKWTQKDSTLQVDEGWRVLPYVATGSVGIGIALHEFLRHRPAPRFTEAQEGIRRAAAPAYFVQSGLLNGRSGILAYLLHVGAGREDPVVRTHLRNLGWHAVPYPGRGEDAPAPGARRTAFIGDQLLRLSMDLATGSAGVLATVEAALGGHPLRLPFLHPEEGASTRPRGRR</sequence>
<dbReference type="NCBIfam" id="NF038151">
    <property type="entry name" value="lanthi_synth_III"/>
    <property type="match status" value="1"/>
</dbReference>
<evidence type="ECO:0000313" key="10">
    <source>
        <dbReference type="Proteomes" id="UP000572680"/>
    </source>
</evidence>
<dbReference type="RefSeq" id="WP_182844162.1">
    <property type="nucleotide sequence ID" value="NZ_BAAALP010000049.1"/>
</dbReference>
<dbReference type="EC" id="2.7.11.1" evidence="1"/>
<protein>
    <recommendedName>
        <fullName evidence="1">non-specific serine/threonine protein kinase</fullName>
        <ecNumber evidence="1">2.7.11.1</ecNumber>
    </recommendedName>
</protein>
<evidence type="ECO:0000256" key="3">
    <source>
        <dbReference type="ARBA" id="ARBA00022679"/>
    </source>
</evidence>
<dbReference type="Gene3D" id="1.50.10.10">
    <property type="match status" value="1"/>
</dbReference>
<evidence type="ECO:0000256" key="4">
    <source>
        <dbReference type="ARBA" id="ARBA00022741"/>
    </source>
</evidence>
<dbReference type="InterPro" id="IPR057929">
    <property type="entry name" value="RamC_N"/>
</dbReference>
<dbReference type="Pfam" id="PF05147">
    <property type="entry name" value="LANC_like"/>
    <property type="match status" value="1"/>
</dbReference>
<proteinExistence type="predicted"/>
<dbReference type="InterPro" id="IPR012341">
    <property type="entry name" value="6hp_glycosidase-like_sf"/>
</dbReference>
<keyword evidence="6" id="KW-0067">ATP-binding</keyword>
<evidence type="ECO:0000256" key="2">
    <source>
        <dbReference type="ARBA" id="ARBA00022527"/>
    </source>
</evidence>
<evidence type="ECO:0000313" key="9">
    <source>
        <dbReference type="EMBL" id="MBA8951845.1"/>
    </source>
</evidence>
<keyword evidence="5 8" id="KW-0418">Kinase</keyword>
<dbReference type="AlphaFoldDB" id="C0MP58"/>
<evidence type="ECO:0000259" key="7">
    <source>
        <dbReference type="PROSITE" id="PS50011"/>
    </source>
</evidence>
<dbReference type="EMBL" id="FN178622">
    <property type="protein sequence ID" value="CAX48971.1"/>
    <property type="molecule type" value="Genomic_DNA"/>
</dbReference>
<evidence type="ECO:0000256" key="1">
    <source>
        <dbReference type="ARBA" id="ARBA00012513"/>
    </source>
</evidence>
<reference evidence="8" key="1">
    <citation type="submission" date="2009-02" db="EMBL/GenBank/DDBJ databases">
        <authorList>
            <person name="Suessmuth R."/>
        </authorList>
    </citation>
    <scope>NUCLEOTIDE SEQUENCE</scope>
</reference>
<dbReference type="PANTHER" id="PTHR43289">
    <property type="entry name" value="MITOGEN-ACTIVATED PROTEIN KINASE KINASE KINASE 20-RELATED"/>
    <property type="match status" value="1"/>
</dbReference>
<organism evidence="8">
    <name type="scientific">Actinomadura namibiensis</name>
    <dbReference type="NCBI Taxonomy" id="182080"/>
    <lineage>
        <taxon>Bacteria</taxon>
        <taxon>Bacillati</taxon>
        <taxon>Actinomycetota</taxon>
        <taxon>Actinomycetes</taxon>
        <taxon>Streptosporangiales</taxon>
        <taxon>Thermomonosporaceae</taxon>
        <taxon>Actinomadura</taxon>
    </lineage>
</organism>
<dbReference type="SUPFAM" id="SSF56112">
    <property type="entry name" value="Protein kinase-like (PK-like)"/>
    <property type="match status" value="1"/>
</dbReference>